<proteinExistence type="predicted"/>
<keyword evidence="1" id="KW-0472">Membrane</keyword>
<feature type="transmembrane region" description="Helical" evidence="1">
    <location>
        <begin position="75"/>
        <end position="96"/>
    </location>
</feature>
<dbReference type="EMBL" id="FRCL01000008">
    <property type="protein sequence ID" value="SHM88011.1"/>
    <property type="molecule type" value="Genomic_DNA"/>
</dbReference>
<accession>A0A1M7MB14</accession>
<name>A0A1M7MB14_9FLAO</name>
<feature type="transmembrane region" description="Helical" evidence="1">
    <location>
        <begin position="46"/>
        <end position="69"/>
    </location>
</feature>
<dbReference type="AlphaFoldDB" id="A0A1M7MB14"/>
<dbReference type="RefSeq" id="WP_073209348.1">
    <property type="nucleotide sequence ID" value="NZ_FRCL01000008.1"/>
</dbReference>
<dbReference type="OrthoDB" id="1144182at2"/>
<sequence>MAFEELKENTENIQEQMQSFLESNVAYYKLWGFKVAMKSTTMILKFTLIFICFGIVLLFCSIAGALAIGKYLDSYPLGFLSIAGVYLVLTGLLFTIRERFFEGSVLEKFSEIFFNDD</sequence>
<gene>
    <name evidence="2" type="ORF">SAMN05216269_10854</name>
</gene>
<protein>
    <recommendedName>
        <fullName evidence="4">Holin-X, holin superfamily III</fullName>
    </recommendedName>
</protein>
<evidence type="ECO:0000313" key="3">
    <source>
        <dbReference type="Proteomes" id="UP000184092"/>
    </source>
</evidence>
<dbReference type="STRING" id="178356.SAMN05216269_10854"/>
<organism evidence="2 3">
    <name type="scientific">Flavobacterium xinjiangense</name>
    <dbReference type="NCBI Taxonomy" id="178356"/>
    <lineage>
        <taxon>Bacteria</taxon>
        <taxon>Pseudomonadati</taxon>
        <taxon>Bacteroidota</taxon>
        <taxon>Flavobacteriia</taxon>
        <taxon>Flavobacteriales</taxon>
        <taxon>Flavobacteriaceae</taxon>
        <taxon>Flavobacterium</taxon>
    </lineage>
</organism>
<evidence type="ECO:0008006" key="4">
    <source>
        <dbReference type="Google" id="ProtNLM"/>
    </source>
</evidence>
<keyword evidence="1" id="KW-1133">Transmembrane helix</keyword>
<evidence type="ECO:0000313" key="2">
    <source>
        <dbReference type="EMBL" id="SHM88011.1"/>
    </source>
</evidence>
<keyword evidence="1" id="KW-0812">Transmembrane</keyword>
<dbReference type="Proteomes" id="UP000184092">
    <property type="component" value="Unassembled WGS sequence"/>
</dbReference>
<keyword evidence="3" id="KW-1185">Reference proteome</keyword>
<reference evidence="3" key="1">
    <citation type="submission" date="2016-11" db="EMBL/GenBank/DDBJ databases">
        <authorList>
            <person name="Varghese N."/>
            <person name="Submissions S."/>
        </authorList>
    </citation>
    <scope>NUCLEOTIDE SEQUENCE [LARGE SCALE GENOMIC DNA]</scope>
    <source>
        <strain evidence="3">CGMCC 1.2749</strain>
    </source>
</reference>
<evidence type="ECO:0000256" key="1">
    <source>
        <dbReference type="SAM" id="Phobius"/>
    </source>
</evidence>